<evidence type="ECO:0000256" key="7">
    <source>
        <dbReference type="ARBA" id="ARBA00050211"/>
    </source>
</evidence>
<keyword evidence="5" id="KW-0521">NADP</keyword>
<dbReference type="PRINTS" id="PR00069">
    <property type="entry name" value="ALDKETRDTASE"/>
</dbReference>
<dbReference type="PANTHER" id="PTHR11732">
    <property type="entry name" value="ALDO/KETO REDUCTASE"/>
    <property type="match status" value="1"/>
</dbReference>
<evidence type="ECO:0000256" key="12">
    <source>
        <dbReference type="ARBA" id="ARBA00066826"/>
    </source>
</evidence>
<evidence type="ECO:0000259" key="14">
    <source>
        <dbReference type="Pfam" id="PF00248"/>
    </source>
</evidence>
<name>A0A0H4ILM3_PAPRH</name>
<dbReference type="GO" id="GO:0047036">
    <property type="term" value="F:codeinone reductase (NADPH) activity"/>
    <property type="evidence" value="ECO:0007669"/>
    <property type="project" value="UniProtKB-EC"/>
</dbReference>
<dbReference type="EC" id="1.1.1.247" evidence="12"/>
<dbReference type="GO" id="GO:0009820">
    <property type="term" value="P:alkaloid metabolic process"/>
    <property type="evidence" value="ECO:0007669"/>
    <property type="project" value="UniProtKB-KW"/>
</dbReference>
<evidence type="ECO:0000256" key="9">
    <source>
        <dbReference type="ARBA" id="ARBA00051402"/>
    </source>
</evidence>
<dbReference type="PROSITE" id="PS00062">
    <property type="entry name" value="ALDOKETO_REDUCTASE_2"/>
    <property type="match status" value="1"/>
</dbReference>
<dbReference type="AlphaFoldDB" id="A0A0H4ILM3"/>
<feature type="active site" description="Proton donor" evidence="13">
    <location>
        <position position="57"/>
    </location>
</feature>
<dbReference type="CDD" id="cd19124">
    <property type="entry name" value="AKR_AKR4A_4B"/>
    <property type="match status" value="1"/>
</dbReference>
<accession>A0A0H4ILM3</accession>
<dbReference type="PIRSF" id="PIRSF000097">
    <property type="entry name" value="AKR"/>
    <property type="match status" value="1"/>
</dbReference>
<comment type="subcellular location">
    <subcellularLocation>
        <location evidence="1">Cytoplasm</location>
        <location evidence="1">Cytosol</location>
    </subcellularLocation>
</comment>
<comment type="catalytic activity">
    <reaction evidence="7">
        <text>neomorphine + NADP(+) = neomorphinone + NADPH + H(+)</text>
        <dbReference type="Rhea" id="RHEA:75971"/>
        <dbReference type="ChEBI" id="CHEBI:15378"/>
        <dbReference type="ChEBI" id="CHEBI:57783"/>
        <dbReference type="ChEBI" id="CHEBI:58349"/>
        <dbReference type="ChEBI" id="CHEBI:194188"/>
        <dbReference type="ChEBI" id="CHEBI:194513"/>
    </reaction>
    <physiologicalReaction direction="right-to-left" evidence="7">
        <dbReference type="Rhea" id="RHEA:75973"/>
    </physiologicalReaction>
</comment>
<organism evidence="15">
    <name type="scientific">Papaver rhoeas</name>
    <name type="common">Common poppy</name>
    <dbReference type="NCBI Taxonomy" id="33128"/>
    <lineage>
        <taxon>Eukaryota</taxon>
        <taxon>Viridiplantae</taxon>
        <taxon>Streptophyta</taxon>
        <taxon>Embryophyta</taxon>
        <taxon>Tracheophyta</taxon>
        <taxon>Spermatophyta</taxon>
        <taxon>Magnoliopsida</taxon>
        <taxon>Ranunculales</taxon>
        <taxon>Papaveraceae</taxon>
        <taxon>Papaveroideae</taxon>
        <taxon>Papaver</taxon>
    </lineage>
</organism>
<evidence type="ECO:0000256" key="4">
    <source>
        <dbReference type="ARBA" id="ARBA00022589"/>
    </source>
</evidence>
<comment type="catalytic activity">
    <reaction evidence="8">
        <text>morphine + NADP(+) = morphinone + NADPH + H(+)</text>
        <dbReference type="Rhea" id="RHEA:14321"/>
        <dbReference type="ChEBI" id="CHEBI:15378"/>
        <dbReference type="ChEBI" id="CHEBI:57728"/>
        <dbReference type="ChEBI" id="CHEBI:57783"/>
        <dbReference type="ChEBI" id="CHEBI:58097"/>
        <dbReference type="ChEBI" id="CHEBI:58349"/>
    </reaction>
    <physiologicalReaction direction="left-to-right" evidence="8">
        <dbReference type="Rhea" id="RHEA:14322"/>
    </physiologicalReaction>
    <physiologicalReaction direction="right-to-left" evidence="8">
        <dbReference type="Rhea" id="RHEA:14323"/>
    </physiologicalReaction>
</comment>
<dbReference type="BRENDA" id="1.14.19.54">
    <property type="organism ID" value="7704"/>
</dbReference>
<dbReference type="InterPro" id="IPR018170">
    <property type="entry name" value="Aldo/ket_reductase_CS"/>
</dbReference>
<keyword evidence="3" id="KW-0963">Cytoplasm</keyword>
<evidence type="ECO:0000256" key="10">
    <source>
        <dbReference type="ARBA" id="ARBA00052305"/>
    </source>
</evidence>
<evidence type="ECO:0000313" key="15">
    <source>
        <dbReference type="EMBL" id="AKO60183.1"/>
    </source>
</evidence>
<reference evidence="15" key="1">
    <citation type="submission" date="2015-03" db="EMBL/GenBank/DDBJ databases">
        <title>Stereochemical inversion of reticuline in opium poppy.</title>
        <authorList>
            <person name="Facchini P.J."/>
            <person name="Farrow S.C."/>
        </authorList>
    </citation>
    <scope>NUCLEOTIDE SEQUENCE</scope>
</reference>
<comment type="catalytic activity">
    <reaction evidence="10">
        <text>codeine + NADP(+) = codeinone + NADPH + H(+)</text>
        <dbReference type="Rhea" id="RHEA:19209"/>
        <dbReference type="ChEBI" id="CHEBI:15378"/>
        <dbReference type="ChEBI" id="CHEBI:57783"/>
        <dbReference type="ChEBI" id="CHEBI:57871"/>
        <dbReference type="ChEBI" id="CHEBI:58349"/>
        <dbReference type="ChEBI" id="CHEBI:58473"/>
        <dbReference type="EC" id="1.1.1.247"/>
    </reaction>
    <physiologicalReaction direction="left-to-right" evidence="10">
        <dbReference type="Rhea" id="RHEA:19210"/>
    </physiologicalReaction>
    <physiologicalReaction direction="right-to-left" evidence="10">
        <dbReference type="Rhea" id="RHEA:19211"/>
    </physiologicalReaction>
</comment>
<dbReference type="EMBL" id="KP985723">
    <property type="protein sequence ID" value="AKO60183.1"/>
    <property type="molecule type" value="Genomic_DNA"/>
</dbReference>
<dbReference type="SMR" id="A0A0H4ILM3"/>
<dbReference type="InterPro" id="IPR020471">
    <property type="entry name" value="AKR"/>
</dbReference>
<evidence type="ECO:0000256" key="8">
    <source>
        <dbReference type="ARBA" id="ARBA00050731"/>
    </source>
</evidence>
<protein>
    <recommendedName>
        <fullName evidence="12">codeinone reductase (NADPH)</fullName>
        <ecNumber evidence="12">1.1.1.247</ecNumber>
    </recommendedName>
</protein>
<dbReference type="SUPFAM" id="SSF51430">
    <property type="entry name" value="NAD(P)-linked oxidoreductase"/>
    <property type="match status" value="1"/>
</dbReference>
<evidence type="ECO:0000256" key="13">
    <source>
        <dbReference type="PIRSR" id="PIRSR000097-1"/>
    </source>
</evidence>
<dbReference type="Pfam" id="PF00248">
    <property type="entry name" value="Aldo_ket_red"/>
    <property type="match status" value="1"/>
</dbReference>
<evidence type="ECO:0000256" key="6">
    <source>
        <dbReference type="ARBA" id="ARBA00023002"/>
    </source>
</evidence>
<proteinExistence type="evidence at transcript level"/>
<comment type="similarity">
    <text evidence="2">Belongs to the aldo/keto reductase family.</text>
</comment>
<dbReference type="Gene3D" id="3.20.20.100">
    <property type="entry name" value="NADP-dependent oxidoreductase domain"/>
    <property type="match status" value="1"/>
</dbReference>
<sequence>MDSSGVPVIPLSSGKGMPALALGTFETFGKGSSERQRSAFLKAIEVGYRYFDTGASYGTEEVLGEAIDEALQLGLIESREELFISSNLWCTDAHPDRVLLALQNSLRNLKLEYLDLYMIPFPISLKPGKIMEEITMDIPEDEMLPMDYKSVWAAMEECQDLGFTKSIGVSNFSCKKLQELMATANIPPAVNQVEMSPVFQQKKLREYCKANNILVSAVSVLGSNGTAWGSNQVMGSEVLKQIATDRGKSVAQISMRWVYEQGASLVVKSFNEVRMRENLNIFNWQLTKEDLEKISEIPQCRILTGDFLVSANGPFKSLQELWDDQV</sequence>
<dbReference type="InterPro" id="IPR036812">
    <property type="entry name" value="NAD(P)_OxRdtase_dom_sf"/>
</dbReference>
<comment type="pathway">
    <text evidence="11">Alkaloid biosynthesis; morphine biosynthesis.</text>
</comment>
<evidence type="ECO:0000256" key="5">
    <source>
        <dbReference type="ARBA" id="ARBA00022857"/>
    </source>
</evidence>
<evidence type="ECO:0000256" key="1">
    <source>
        <dbReference type="ARBA" id="ARBA00004514"/>
    </source>
</evidence>
<keyword evidence="6" id="KW-0560">Oxidoreductase</keyword>
<dbReference type="GO" id="GO:0005829">
    <property type="term" value="C:cytosol"/>
    <property type="evidence" value="ECO:0007669"/>
    <property type="project" value="UniProtKB-SubCell"/>
</dbReference>
<evidence type="ECO:0000256" key="11">
    <source>
        <dbReference type="ARBA" id="ARBA00060571"/>
    </source>
</evidence>
<evidence type="ECO:0000256" key="3">
    <source>
        <dbReference type="ARBA" id="ARBA00022490"/>
    </source>
</evidence>
<dbReference type="FunFam" id="3.20.20.100:FF:000013">
    <property type="entry name" value="NADPH-dependent codeinone reductase 1-1"/>
    <property type="match status" value="1"/>
</dbReference>
<dbReference type="PROSITE" id="PS00063">
    <property type="entry name" value="ALDOKETO_REDUCTASE_3"/>
    <property type="match status" value="1"/>
</dbReference>
<keyword evidence="4" id="KW-0017">Alkaloid metabolism</keyword>
<comment type="catalytic activity">
    <reaction evidence="9">
        <text>neopine + NADP(+) = neopinone + NADPH + H(+)</text>
        <dbReference type="Rhea" id="RHEA:75135"/>
        <dbReference type="ChEBI" id="CHEBI:15378"/>
        <dbReference type="ChEBI" id="CHEBI:57783"/>
        <dbReference type="ChEBI" id="CHEBI:58349"/>
        <dbReference type="ChEBI" id="CHEBI:59950"/>
        <dbReference type="ChEBI" id="CHEBI:194190"/>
        <dbReference type="EC" id="1.1.1.247"/>
    </reaction>
    <physiologicalReaction direction="right-to-left" evidence="9">
        <dbReference type="Rhea" id="RHEA:75137"/>
    </physiologicalReaction>
</comment>
<dbReference type="InterPro" id="IPR023210">
    <property type="entry name" value="NADP_OxRdtase_dom"/>
</dbReference>
<evidence type="ECO:0000256" key="2">
    <source>
        <dbReference type="ARBA" id="ARBA00007905"/>
    </source>
</evidence>
<dbReference type="EMBL" id="KP985717">
    <property type="protein sequence ID" value="AKO60177.1"/>
    <property type="molecule type" value="mRNA"/>
</dbReference>
<dbReference type="InterPro" id="IPR044497">
    <property type="entry name" value="AKR4A/B"/>
</dbReference>
<feature type="domain" description="NADP-dependent oxidoreductase" evidence="14">
    <location>
        <begin position="20"/>
        <end position="297"/>
    </location>
</feature>